<organism evidence="2 3">
    <name type="scientific">Pseudotabrizicola alkalilacus</name>
    <dbReference type="NCBI Taxonomy" id="2305252"/>
    <lineage>
        <taxon>Bacteria</taxon>
        <taxon>Pseudomonadati</taxon>
        <taxon>Pseudomonadota</taxon>
        <taxon>Alphaproteobacteria</taxon>
        <taxon>Rhodobacterales</taxon>
        <taxon>Paracoccaceae</taxon>
        <taxon>Pseudotabrizicola</taxon>
    </lineage>
</organism>
<keyword evidence="1" id="KW-0732">Signal</keyword>
<feature type="signal peptide" evidence="1">
    <location>
        <begin position="1"/>
        <end position="23"/>
    </location>
</feature>
<name>A0A411Z4I4_9RHOB</name>
<proteinExistence type="predicted"/>
<comment type="caution">
    <text evidence="2">The sequence shown here is derived from an EMBL/GenBank/DDBJ whole genome shotgun (WGS) entry which is preliminary data.</text>
</comment>
<dbReference type="PROSITE" id="PS51257">
    <property type="entry name" value="PROKAR_LIPOPROTEIN"/>
    <property type="match status" value="1"/>
</dbReference>
<dbReference type="OrthoDB" id="7866147at2"/>
<protein>
    <submittedName>
        <fullName evidence="2">Uncharacterized protein</fullName>
    </submittedName>
</protein>
<dbReference type="AlphaFoldDB" id="A0A411Z4I4"/>
<accession>A0A411Z4I4</accession>
<feature type="chain" id="PRO_5019341526" evidence="1">
    <location>
        <begin position="24"/>
        <end position="125"/>
    </location>
</feature>
<keyword evidence="3" id="KW-1185">Reference proteome</keyword>
<dbReference type="Gene3D" id="2.60.40.3440">
    <property type="match status" value="1"/>
</dbReference>
<sequence>MKIGTTAIVLLASLTFSAGAAFAACDGGFGRGWASGKGNGAFEMRAADKACVMGFTGFGSGAERVLATEVKLTTAPKSGTVGVSAKGMVYTPKAGFKGKDKFCTRSTAKTVKGQSLSGCVTVTVK</sequence>
<reference evidence="2 3" key="1">
    <citation type="submission" date="2018-08" db="EMBL/GenBank/DDBJ databases">
        <title>Flavobacterium tibetense sp. nov., isolated from a wetland YonghuCo on Tibetan Plateau.</title>
        <authorList>
            <person name="Phurbu D."/>
            <person name="Lu H."/>
            <person name="Xing P."/>
        </authorList>
    </citation>
    <scope>NUCLEOTIDE SEQUENCE [LARGE SCALE GENOMIC DNA]</scope>
    <source>
        <strain evidence="2 3">DJC</strain>
    </source>
</reference>
<evidence type="ECO:0000313" key="3">
    <source>
        <dbReference type="Proteomes" id="UP000284547"/>
    </source>
</evidence>
<evidence type="ECO:0000313" key="2">
    <source>
        <dbReference type="EMBL" id="RGP37988.1"/>
    </source>
</evidence>
<evidence type="ECO:0000256" key="1">
    <source>
        <dbReference type="SAM" id="SignalP"/>
    </source>
</evidence>
<dbReference type="EMBL" id="QWEY01000003">
    <property type="protein sequence ID" value="RGP37988.1"/>
    <property type="molecule type" value="Genomic_DNA"/>
</dbReference>
<gene>
    <name evidence="2" type="ORF">D1012_07865</name>
</gene>
<dbReference type="RefSeq" id="WP_118151174.1">
    <property type="nucleotide sequence ID" value="NZ_QWEY01000003.1"/>
</dbReference>
<dbReference type="Proteomes" id="UP000284547">
    <property type="component" value="Unassembled WGS sequence"/>
</dbReference>